<evidence type="ECO:0000313" key="1">
    <source>
        <dbReference type="EMBL" id="KAF4653983.1"/>
    </source>
</evidence>
<protein>
    <submittedName>
        <fullName evidence="1">Uncharacterized protein</fullName>
    </submittedName>
</protein>
<dbReference type="EMBL" id="JABAHT010000572">
    <property type="protein sequence ID" value="KAF4653983.1"/>
    <property type="molecule type" value="Genomic_DNA"/>
</dbReference>
<sequence length="104" mass="11369">MASVEESGRASEEYYHRAVRIIVLGDSGKSWFITQALSNAGRITLLDRGGPPDADGWRRSTCLLSPVGSEGEVIKLTIMECGHDYSRLVDQTGTWFLSASSFSL</sequence>
<gene>
    <name evidence="1" type="ORF">FOZ61_008567</name>
</gene>
<name>A0A7J6L303_PEROL</name>
<evidence type="ECO:0000313" key="2">
    <source>
        <dbReference type="Proteomes" id="UP000570595"/>
    </source>
</evidence>
<proteinExistence type="predicted"/>
<dbReference type="OrthoDB" id="10417113at2759"/>
<accession>A0A7J6L303</accession>
<dbReference type="Proteomes" id="UP000570595">
    <property type="component" value="Unassembled WGS sequence"/>
</dbReference>
<reference evidence="1 2" key="1">
    <citation type="submission" date="2020-04" db="EMBL/GenBank/DDBJ databases">
        <title>Perkinsus olseni comparative genomics.</title>
        <authorList>
            <person name="Bogema D.R."/>
        </authorList>
    </citation>
    <scope>NUCLEOTIDE SEQUENCE [LARGE SCALE GENOMIC DNA]</scope>
    <source>
        <strain evidence="1">ATCC PRA-179</strain>
    </source>
</reference>
<organism evidence="1 2">
    <name type="scientific">Perkinsus olseni</name>
    <name type="common">Perkinsus atlanticus</name>
    <dbReference type="NCBI Taxonomy" id="32597"/>
    <lineage>
        <taxon>Eukaryota</taxon>
        <taxon>Sar</taxon>
        <taxon>Alveolata</taxon>
        <taxon>Perkinsozoa</taxon>
        <taxon>Perkinsea</taxon>
        <taxon>Perkinsida</taxon>
        <taxon>Perkinsidae</taxon>
        <taxon>Perkinsus</taxon>
    </lineage>
</organism>
<comment type="caution">
    <text evidence="1">The sequence shown here is derived from an EMBL/GenBank/DDBJ whole genome shotgun (WGS) entry which is preliminary data.</text>
</comment>
<dbReference type="AlphaFoldDB" id="A0A7J6L303"/>